<dbReference type="Proteomes" id="UP000243904">
    <property type="component" value="Chromosome I"/>
</dbReference>
<keyword evidence="3" id="KW-1185">Reference proteome</keyword>
<name>A0A1H1U822_9BRAD</name>
<organism evidence="2 3">
    <name type="scientific">Bradyrhizobium canariense</name>
    <dbReference type="NCBI Taxonomy" id="255045"/>
    <lineage>
        <taxon>Bacteria</taxon>
        <taxon>Pseudomonadati</taxon>
        <taxon>Pseudomonadota</taxon>
        <taxon>Alphaproteobacteria</taxon>
        <taxon>Hyphomicrobiales</taxon>
        <taxon>Nitrobacteraceae</taxon>
        <taxon>Bradyrhizobium</taxon>
    </lineage>
</organism>
<dbReference type="EMBL" id="LT629750">
    <property type="protein sequence ID" value="SDS68725.1"/>
    <property type="molecule type" value="Genomic_DNA"/>
</dbReference>
<feature type="chain" id="PRO_5009261960" evidence="1">
    <location>
        <begin position="25"/>
        <end position="46"/>
    </location>
</feature>
<dbReference type="AlphaFoldDB" id="A0A1H1U822"/>
<proteinExistence type="predicted"/>
<gene>
    <name evidence="2" type="ORF">SAMN05444158_2855</name>
</gene>
<protein>
    <submittedName>
        <fullName evidence="2">Uncharacterized protein</fullName>
    </submittedName>
</protein>
<accession>A0A1H1U822</accession>
<evidence type="ECO:0000256" key="1">
    <source>
        <dbReference type="SAM" id="SignalP"/>
    </source>
</evidence>
<feature type="signal peptide" evidence="1">
    <location>
        <begin position="1"/>
        <end position="24"/>
    </location>
</feature>
<keyword evidence="1" id="KW-0732">Signal</keyword>
<sequence length="46" mass="4949">MRSLLNVVFKAALLCALPLGLGFSAELSEAQTRKPAANSSTRCKRQ</sequence>
<reference evidence="3" key="1">
    <citation type="submission" date="2016-10" db="EMBL/GenBank/DDBJ databases">
        <authorList>
            <person name="Varghese N."/>
            <person name="Submissions S."/>
        </authorList>
    </citation>
    <scope>NUCLEOTIDE SEQUENCE [LARGE SCALE GENOMIC DNA]</scope>
    <source>
        <strain evidence="3">GAS369</strain>
    </source>
</reference>
<evidence type="ECO:0000313" key="3">
    <source>
        <dbReference type="Proteomes" id="UP000243904"/>
    </source>
</evidence>
<evidence type="ECO:0000313" key="2">
    <source>
        <dbReference type="EMBL" id="SDS68725.1"/>
    </source>
</evidence>